<organism evidence="2 3">
    <name type="scientific">Tsukamurella pseudospumae</name>
    <dbReference type="NCBI Taxonomy" id="239498"/>
    <lineage>
        <taxon>Bacteria</taxon>
        <taxon>Bacillati</taxon>
        <taxon>Actinomycetota</taxon>
        <taxon>Actinomycetes</taxon>
        <taxon>Mycobacteriales</taxon>
        <taxon>Tsukamurellaceae</taxon>
        <taxon>Tsukamurella</taxon>
    </lineage>
</organism>
<dbReference type="EMBL" id="LSRF01000001">
    <property type="protein sequence ID" value="KXP14781.1"/>
    <property type="molecule type" value="Genomic_DNA"/>
</dbReference>
<comment type="caution">
    <text evidence="2">The sequence shown here is derived from an EMBL/GenBank/DDBJ whole genome shotgun (WGS) entry which is preliminary data.</text>
</comment>
<accession>A0A138AWE0</accession>
<proteinExistence type="predicted"/>
<dbReference type="AlphaFoldDB" id="A0A138AWE0"/>
<evidence type="ECO:0000313" key="4">
    <source>
        <dbReference type="Proteomes" id="UP000070409"/>
    </source>
</evidence>
<dbReference type="SUPFAM" id="SSF56112">
    <property type="entry name" value="Protein kinase-like (PK-like)"/>
    <property type="match status" value="1"/>
</dbReference>
<dbReference type="InterPro" id="IPR011009">
    <property type="entry name" value="Kinase-like_dom_sf"/>
</dbReference>
<name>A0A138AWE0_9ACTN</name>
<keyword evidence="4" id="KW-1185">Reference proteome</keyword>
<dbReference type="RefSeq" id="WP_068569392.1">
    <property type="nucleotide sequence ID" value="NZ_LSRE01000001.1"/>
</dbReference>
<gene>
    <name evidence="2" type="ORF">AXK60_02550</name>
    <name evidence="1" type="ORF">AXK61_01775</name>
</gene>
<protein>
    <recommendedName>
        <fullName evidence="5">Aminoglycoside phosphotransferase domain-containing protein</fullName>
    </recommendedName>
</protein>
<evidence type="ECO:0000313" key="1">
    <source>
        <dbReference type="EMBL" id="KXP01554.1"/>
    </source>
</evidence>
<dbReference type="EMBL" id="LSRE01000001">
    <property type="protein sequence ID" value="KXP01554.1"/>
    <property type="molecule type" value="Genomic_DNA"/>
</dbReference>
<evidence type="ECO:0000313" key="2">
    <source>
        <dbReference type="EMBL" id="KXP14781.1"/>
    </source>
</evidence>
<dbReference type="Proteomes" id="UP000070258">
    <property type="component" value="Unassembled WGS sequence"/>
</dbReference>
<dbReference type="STRING" id="239498.AXK60_02550"/>
<reference evidence="3" key="1">
    <citation type="submission" date="2016-02" db="EMBL/GenBank/DDBJ databases">
        <authorList>
            <person name="Wen L."/>
            <person name="He K."/>
            <person name="Yang H."/>
        </authorList>
    </citation>
    <scope>NUCLEOTIDE SEQUENCE [LARGE SCALE GENOMIC DNA]</scope>
    <source>
        <strain evidence="3">JCM 15929</strain>
    </source>
</reference>
<dbReference type="OrthoDB" id="144109at2"/>
<reference evidence="1 4" key="2">
    <citation type="submission" date="2016-02" db="EMBL/GenBank/DDBJ databases">
        <authorList>
            <person name="Teng J.L."/>
            <person name="Tang Y."/>
            <person name="Huang Y."/>
            <person name="Guo F."/>
            <person name="Wei W."/>
            <person name="Chen J.H."/>
            <person name="Wong S.Y."/>
            <person name="Lau S.K."/>
            <person name="Woo P.C."/>
        </authorList>
    </citation>
    <scope>NUCLEOTIDE SEQUENCE [LARGE SCALE GENOMIC DNA]</scope>
    <source>
        <strain evidence="1 4">JCM 13375</strain>
    </source>
</reference>
<sequence>MVAALGYETTGAALTAVEGLLGRRVGAPVELGEPEDLGGSGRTLVMRVRVLHNNPLLPRTVVIKQLRAPDHSDADHSEAFAREGAAYKFATALPVDARPGPQLLASDPDAKILVLQDLGEGETMADRLRRTPSSGAATVLSAWAQALGRMHAGTYGRERDLSVLARREHTDSRNDPVAGEAARAALAVPRAIGGIDDGARSVLDAAVAMFTEGPFRAFSPSDVGPDNTHVVGGAVRFLDYEWAGFRDGALDVAYVLLTYPDCTADGHSTEHDIAIVEAWRSEVVRLWPRLADDVALRRHVTTAKLAWLTLATYWALGLDSASRIDAGHLDSLPAWSNDDLAARWDRLAAADPRLRDIAVAAAAEVRAL</sequence>
<reference evidence="2" key="3">
    <citation type="submission" date="2016-02" db="EMBL/GenBank/DDBJ databases">
        <authorList>
            <person name="Teng J.L."/>
            <person name="Yang Y."/>
            <person name="Huang Y."/>
            <person name="Guo F."/>
            <person name="Wei W."/>
            <person name="Chen J.H."/>
            <person name="Wong S.Y."/>
            <person name="Lau S.K."/>
            <person name="Woo P.C."/>
        </authorList>
    </citation>
    <scope>NUCLEOTIDE SEQUENCE</scope>
    <source>
        <strain evidence="2">JCM 15929</strain>
    </source>
</reference>
<evidence type="ECO:0000313" key="3">
    <source>
        <dbReference type="Proteomes" id="UP000070258"/>
    </source>
</evidence>
<dbReference type="Proteomes" id="UP000070409">
    <property type="component" value="Unassembled WGS sequence"/>
</dbReference>
<evidence type="ECO:0008006" key="5">
    <source>
        <dbReference type="Google" id="ProtNLM"/>
    </source>
</evidence>